<dbReference type="OMA" id="FTVLRVX"/>
<dbReference type="Proteomes" id="UP000054937">
    <property type="component" value="Unassembled WGS sequence"/>
</dbReference>
<dbReference type="InterPro" id="IPR011047">
    <property type="entry name" value="Quinoprotein_ADH-like_sf"/>
</dbReference>
<keyword evidence="3" id="KW-0677">Repeat</keyword>
<dbReference type="InterPro" id="IPR036322">
    <property type="entry name" value="WD40_repeat_dom_sf"/>
</dbReference>
<dbReference type="FunFam" id="2.130.10.10:FF:000320">
    <property type="entry name" value="echinoderm microtubule-associated protein-like 6"/>
    <property type="match status" value="1"/>
</dbReference>
<keyword evidence="7" id="KW-1133">Transmembrane helix</keyword>
<dbReference type="Gene3D" id="2.130.10.10">
    <property type="entry name" value="YVTN repeat-like/Quinoprotein amine dehydrogenase"/>
    <property type="match status" value="6"/>
</dbReference>
<accession>A0A0V0QU31</accession>
<proteinExistence type="inferred from homology"/>
<dbReference type="GO" id="GO:0008017">
    <property type="term" value="F:microtubule binding"/>
    <property type="evidence" value="ECO:0007669"/>
    <property type="project" value="TreeGrafter"/>
</dbReference>
<dbReference type="InterPro" id="IPR011992">
    <property type="entry name" value="EF-hand-dom_pair"/>
</dbReference>
<dbReference type="InParanoid" id="A0A0V0QU31"/>
<evidence type="ECO:0000256" key="6">
    <source>
        <dbReference type="SAM" id="MobiDB-lite"/>
    </source>
</evidence>
<dbReference type="Pfam" id="PF00400">
    <property type="entry name" value="WD40"/>
    <property type="match status" value="1"/>
</dbReference>
<evidence type="ECO:0000256" key="3">
    <source>
        <dbReference type="ARBA" id="ARBA00022737"/>
    </source>
</evidence>
<feature type="region of interest" description="Disordered" evidence="6">
    <location>
        <begin position="2163"/>
        <end position="2191"/>
    </location>
</feature>
<dbReference type="SMART" id="SM00320">
    <property type="entry name" value="WD40"/>
    <property type="match status" value="23"/>
</dbReference>
<feature type="repeat" description="WD" evidence="4">
    <location>
        <begin position="597"/>
        <end position="619"/>
    </location>
</feature>
<evidence type="ECO:0000256" key="2">
    <source>
        <dbReference type="ARBA" id="ARBA00022574"/>
    </source>
</evidence>
<dbReference type="InterPro" id="IPR055442">
    <property type="entry name" value="Beta-prop_EML-like_2nd"/>
</dbReference>
<dbReference type="PROSITE" id="PS50294">
    <property type="entry name" value="WD_REPEATS_REGION"/>
    <property type="match status" value="3"/>
</dbReference>
<comment type="similarity">
    <text evidence="1">Belongs to the WD repeat EMAP family.</text>
</comment>
<dbReference type="InterPro" id="IPR001680">
    <property type="entry name" value="WD40_rpt"/>
</dbReference>
<feature type="repeat" description="WD" evidence="4">
    <location>
        <begin position="1636"/>
        <end position="1669"/>
    </location>
</feature>
<feature type="transmembrane region" description="Helical" evidence="7">
    <location>
        <begin position="27"/>
        <end position="49"/>
    </location>
</feature>
<evidence type="ECO:0000259" key="9">
    <source>
        <dbReference type="Pfam" id="PF23414"/>
    </source>
</evidence>
<dbReference type="Pfam" id="PF23414">
    <property type="entry name" value="Beta-prop_EML_2"/>
    <property type="match status" value="3"/>
</dbReference>
<dbReference type="InterPro" id="IPR055439">
    <property type="entry name" value="Beta-prop_EML_1st"/>
</dbReference>
<feature type="region of interest" description="Disordered" evidence="6">
    <location>
        <begin position="1013"/>
        <end position="1032"/>
    </location>
</feature>
<organism evidence="10 11">
    <name type="scientific">Pseudocohnilembus persalinus</name>
    <name type="common">Ciliate</name>
    <dbReference type="NCBI Taxonomy" id="266149"/>
    <lineage>
        <taxon>Eukaryota</taxon>
        <taxon>Sar</taxon>
        <taxon>Alveolata</taxon>
        <taxon>Ciliophora</taxon>
        <taxon>Intramacronucleata</taxon>
        <taxon>Oligohymenophorea</taxon>
        <taxon>Scuticociliatia</taxon>
        <taxon>Philasterida</taxon>
        <taxon>Pseudocohnilembidae</taxon>
        <taxon>Pseudocohnilembus</taxon>
    </lineage>
</organism>
<keyword evidence="11" id="KW-1185">Reference proteome</keyword>
<feature type="domain" description="EML-like second beta-propeller" evidence="9">
    <location>
        <begin position="685"/>
        <end position="957"/>
    </location>
</feature>
<comment type="caution">
    <text evidence="10">The sequence shown here is derived from an EMBL/GenBank/DDBJ whole genome shotgun (WGS) entry which is preliminary data.</text>
</comment>
<keyword evidence="7" id="KW-0812">Transmembrane</keyword>
<dbReference type="SUPFAM" id="SSF50998">
    <property type="entry name" value="Quinoprotein alcohol dehydrogenase-like"/>
    <property type="match status" value="2"/>
</dbReference>
<evidence type="ECO:0000259" key="8">
    <source>
        <dbReference type="Pfam" id="PF23409"/>
    </source>
</evidence>
<keyword evidence="7" id="KW-0472">Membrane</keyword>
<dbReference type="Gene3D" id="1.10.238.10">
    <property type="entry name" value="EF-hand"/>
    <property type="match status" value="1"/>
</dbReference>
<dbReference type="SUPFAM" id="SSF82171">
    <property type="entry name" value="DPP6 N-terminal domain-like"/>
    <property type="match status" value="1"/>
</dbReference>
<dbReference type="PANTHER" id="PTHR13720">
    <property type="entry name" value="WD-40 REPEAT PROTEIN"/>
    <property type="match status" value="1"/>
</dbReference>
<dbReference type="InterPro" id="IPR050630">
    <property type="entry name" value="WD_repeat_EMAP"/>
</dbReference>
<reference evidence="10 11" key="1">
    <citation type="journal article" date="2015" name="Sci. Rep.">
        <title>Genome of the facultative scuticociliatosis pathogen Pseudocohnilembus persalinus provides insight into its virulence through horizontal gene transfer.</title>
        <authorList>
            <person name="Xiong J."/>
            <person name="Wang G."/>
            <person name="Cheng J."/>
            <person name="Tian M."/>
            <person name="Pan X."/>
            <person name="Warren A."/>
            <person name="Jiang C."/>
            <person name="Yuan D."/>
            <person name="Miao W."/>
        </authorList>
    </citation>
    <scope>NUCLEOTIDE SEQUENCE [LARGE SCALE GENOMIC DNA]</scope>
    <source>
        <strain evidence="10">36N120E</strain>
    </source>
</reference>
<evidence type="ECO:0000256" key="5">
    <source>
        <dbReference type="SAM" id="Coils"/>
    </source>
</evidence>
<name>A0A0V0QU31_PSEPJ</name>
<dbReference type="InterPro" id="IPR015943">
    <property type="entry name" value="WD40/YVTN_repeat-like_dom_sf"/>
</dbReference>
<feature type="domain" description="EML-like second beta-propeller" evidence="9">
    <location>
        <begin position="1377"/>
        <end position="1669"/>
    </location>
</feature>
<feature type="repeat" description="WD" evidence="4">
    <location>
        <begin position="1383"/>
        <end position="1410"/>
    </location>
</feature>
<evidence type="ECO:0000256" key="7">
    <source>
        <dbReference type="SAM" id="Phobius"/>
    </source>
</evidence>
<gene>
    <name evidence="10" type="ORF">PPERSA_09902</name>
</gene>
<feature type="repeat" description="WD" evidence="4">
    <location>
        <begin position="2384"/>
        <end position="2419"/>
    </location>
</feature>
<feature type="domain" description="EML-like second beta-propeller" evidence="9">
    <location>
        <begin position="2126"/>
        <end position="2418"/>
    </location>
</feature>
<dbReference type="Pfam" id="PF03451">
    <property type="entry name" value="HELP"/>
    <property type="match status" value="2"/>
</dbReference>
<feature type="compositionally biased region" description="Acidic residues" evidence="6">
    <location>
        <begin position="1698"/>
        <end position="1707"/>
    </location>
</feature>
<feature type="repeat" description="WD" evidence="4">
    <location>
        <begin position="2271"/>
        <end position="2312"/>
    </location>
</feature>
<feature type="domain" description="EML-like first beta-propeller" evidence="8">
    <location>
        <begin position="1091"/>
        <end position="1355"/>
    </location>
</feature>
<dbReference type="PROSITE" id="PS50082">
    <property type="entry name" value="WD_REPEATS_2"/>
    <property type="match status" value="5"/>
</dbReference>
<feature type="coiled-coil region" evidence="5">
    <location>
        <begin position="969"/>
        <end position="996"/>
    </location>
</feature>
<evidence type="ECO:0000313" key="10">
    <source>
        <dbReference type="EMBL" id="KRX05762.1"/>
    </source>
</evidence>
<feature type="region of interest" description="Disordered" evidence="6">
    <location>
        <begin position="1694"/>
        <end position="1739"/>
    </location>
</feature>
<keyword evidence="2 4" id="KW-0853">WD repeat</keyword>
<dbReference type="SUPFAM" id="SSF50960">
    <property type="entry name" value="TolB, C-terminal domain"/>
    <property type="match status" value="1"/>
</dbReference>
<sequence>MSTSQQNKKIEEQQNPFDDYLPSSNKLANIVLALTFAGLIIFPILAVIVSEAVQVFAEICEDPVSNPVLSFKQFSQYFTTDEEAQAIIKEIFDLDETGEIDFYKFLCGISQINSSNLEGKAELLWPVYCPQHNRPNEKEQVMKLRDLEVIIKTSYNEQNRQLGSTVYKLEKAKDEAIKLLKKYNIRDKASQDHASKTLDQEEWKQLVSNEMTILKLFFYFGCISRFGGGDQMPEWDPDLEQEIQKGQQDDEFVRIERIKNGIEHSVLKEDGMVDDQGVQEETNEELFEWQNIAKKVIDPKIDPKNQDTNAPNALDYVYGIRCHDTRNNLKAGARKVENPYNAHKLEEVIIYHTSQLGIVQFSNGRQRLFTEHNDDITCIDIRKQYAITGQLGSNPIICLWDYTQPELKSELIINGVLKNGIAKVCLGRDVENLKIAAVSMDDDHTIAVYDVNLLREAKKKNIVDPNYAVLAVGPNTQAPVWDVKFTKDDQQLICGAYNEVGFFTYYGKMLKKTKGIWDPKMNPQSALSIGLMNIAKADNEDPEANKGGIVVTGMFKGQLILWKNQKQIQTIRAHQGACTTIISRRDKDKYGNQIEGIVTGGNDGEIKLWKLVYNEFAKEYNLNLEREYDLNDEEFEKGLDLQNQKISSVFQSRDGQLFLSTRGSQIIQIEPIKRVLQNGHYEGELKGLCCHPSKHIFYTVGQDRLLASWDMNNKQRIDGKLLAFPANSVEISPDGKLLVVGFFNGKVKEYNPDAFDAKVDDEEELDSERKEVVVMKFDPQGQFLVVSKTNQLEIYPVKGMKLGAKQVLKDIENENDVVQNMDISENSQVLRCNTRGNELFFLNLSDGGSINQDYKSISQLKWATCTCPFGWDVNGIWPECSRGSDINTVARTSNKEVIITGDDFSKLKIFNYPCMVENTAFNRYQGHSAAITNIRFSFDDSKVISIGGTEKSIIQWNFYFDENAQIEQQRINEELRKKLNEEIKAKEAEAAAEGNLFGVEEIEQGEQAGAMKPFKGQIKNPTGFKPNKKKYNKKPQNDLKLEWAHGFRTQYIEKIDECRNMCKFTQNGKIAYATAALGVVYDPNSQNGKGSQTFFNEHGDDIVAFAVHPDRKIIATGQMAQRGKAKAIDIFVWDSETMEVLANFNEFHLRAILYLEFSPDGSKLLTVGADDDNSIAIFDWQHKRMISNSKVDKSKVNALVWKSDTEFMTTGAKHIKFWSLNGTNLKPSRGSLGGGSFISQCCGVYNNNKYYTGGAEGSIFEWQGKSGKNAANNVHGLKNKVGSLVKVNETQILSGGYDGRIILWDVSGQLKQLKVVADLSKYCPQQYKNFGKGAVCSLDIHQNKLLIGTLTAEIITANADGSNLNTIVNGHYSGETWGACTAPDDDKFASSGGDNTIRLWDITQQRQVKCTNPFPNDIRAIDWAPNGKYLVAGDFQAYVYTLTPQLEIISGPEKTQWAGKKTGARNNPYYWIGEIRFSPCSKYFAVGFHGVAGPKAKIEIFPVQENGKISGKPFYINTVFSSAIIHMDWSCDSSFMVSNSQAYELRYFSVDAENKKTDQLRDIPKDMDEEGNPGWATWTCKFGWPVQGIFQGVDYTDVNSVCRSHNKLVLATGNDDGLVRLFKYPVVVDRQVHKAYKGHSSHITNVKFSKDDNWLVSTGGNDRTVMLWSTGGIGGEMIMGKDDIGNKSINQQQQNLNQEDDEDDDDIDIPKPRSKRKDEKKELKKQQKQSKIQLKGQEDSDLLFAQEPVDQGDEFGACKPWLGAIKEPSNFEPKSIRNNTKAPNVNLSIEYIFGYRCKDTRNNLRYLSNGNIVYHAAAVGIVLDQQSNSQQFFTSHNDDITAMDLSSDGKTVVTGEIGPKPSIFVWDAISMEVLAEVKQPLTKGICALGFSPDGQKFAAMAVDENRQVAVFNLRGETLYFNEKNGYVQVELFWGANDAFMSCGPKSNLLWELKQPFSPKPQRSDPKTSNRCASVTACKGNYIFGSSDGKLTGSAQAIHQDSVQAVYSQGDYVLSGGNDGAVYIMDSKLNVLWGIEFVPVGLKSKNRDSKSKIQLQVEIDIEFPSARGIRACALDNPINPTKLVVGLYCSEIYEFTGFNMDKGGSAIKYNKLMTGHYAPSKQRLNEVWGLDIMQNDEDSFLTCGDDQTLRRFSISQRKQIALAETNKDSKKKPIPLDRETNDPAESTSGRAVGVNPSGTWAIVGSKDGTMYRFGLQKNKFTHYSTFQHSKAWVSDVKFSPDGKYLCYGAHDSKIYGYNSVGDKGWRLWNRALYKHHSYITHIDFSTDSSYLHSTSGDYELLFWDLDTKKFNPSGASATRDEEWATWNTTLGWPVQGIWPEAADGTDINAVDRSHSKRFLATVDDFGKLNVFNYPCIVKGSKAVQGKGHSSHVTNVKWTVDDSRIITTGGEDQCVFLWKVE</sequence>
<feature type="compositionally biased region" description="Basic and acidic residues" evidence="6">
    <location>
        <begin position="1708"/>
        <end position="1725"/>
    </location>
</feature>
<dbReference type="EMBL" id="LDAU01000105">
    <property type="protein sequence ID" value="KRX05762.1"/>
    <property type="molecule type" value="Genomic_DNA"/>
</dbReference>
<dbReference type="InterPro" id="IPR005108">
    <property type="entry name" value="HELP"/>
</dbReference>
<dbReference type="SUPFAM" id="SSF47473">
    <property type="entry name" value="EF-hand"/>
    <property type="match status" value="1"/>
</dbReference>
<dbReference type="SUPFAM" id="SSF50978">
    <property type="entry name" value="WD40 repeat-like"/>
    <property type="match status" value="3"/>
</dbReference>
<evidence type="ECO:0000313" key="11">
    <source>
        <dbReference type="Proteomes" id="UP000054937"/>
    </source>
</evidence>
<evidence type="ECO:0000256" key="1">
    <source>
        <dbReference type="ARBA" id="ARBA00006489"/>
    </source>
</evidence>
<dbReference type="PANTHER" id="PTHR13720:SF33">
    <property type="entry name" value="HELP DOMAIN-CONTAINING PROTEIN"/>
    <property type="match status" value="1"/>
</dbReference>
<evidence type="ECO:0000256" key="4">
    <source>
        <dbReference type="PROSITE-ProRule" id="PRU00221"/>
    </source>
</evidence>
<dbReference type="OrthoDB" id="311907at2759"/>
<protein>
    <submittedName>
        <fullName evidence="10">WD40-repeat-containing domain</fullName>
    </submittedName>
</protein>
<keyword evidence="5" id="KW-0175">Coiled coil</keyword>
<dbReference type="Pfam" id="PF23409">
    <property type="entry name" value="Beta-prop_EML"/>
    <property type="match status" value="1"/>
</dbReference>